<comment type="caution">
    <text evidence="1">The sequence shown here is derived from an EMBL/GenBank/DDBJ whole genome shotgun (WGS) entry which is preliminary data.</text>
</comment>
<dbReference type="EMBL" id="JBEPNJ010000021">
    <property type="protein sequence ID" value="MET3774102.1"/>
    <property type="molecule type" value="Genomic_DNA"/>
</dbReference>
<proteinExistence type="predicted"/>
<accession>A0ACC6TKB2</accession>
<dbReference type="Proteomes" id="UP001549207">
    <property type="component" value="Unassembled WGS sequence"/>
</dbReference>
<evidence type="ECO:0000313" key="1">
    <source>
        <dbReference type="EMBL" id="MET3774102.1"/>
    </source>
</evidence>
<keyword evidence="2" id="KW-1185">Reference proteome</keyword>
<evidence type="ECO:0000313" key="2">
    <source>
        <dbReference type="Proteomes" id="UP001549207"/>
    </source>
</evidence>
<reference evidence="1" key="1">
    <citation type="submission" date="2024-06" db="EMBL/GenBank/DDBJ databases">
        <title>Genomic Encyclopedia of Type Strains, Phase IV (KMG-IV): sequencing the most valuable type-strain genomes for metagenomic binning, comparative biology and taxonomic classification.</title>
        <authorList>
            <person name="Goeker M."/>
        </authorList>
    </citation>
    <scope>NUCLEOTIDE SEQUENCE</scope>
    <source>
        <strain evidence="1">SJCon</strain>
    </source>
</reference>
<sequence>MAPELAEAFPPGDFLTEELEARHWSQSDFAQILGRPAQFVSEIIAGKKEITRESAAQIGAALGTGPEYWLNLQNSYLLWSQSRNEATRKDLDEVKLRARMNELAPVSLLLKRGILTGKSLTEQKDELIKLFQIEHIEDTPRFLAAARRSNQDEEPTPTQKAWLACARKRAQDLQVPSYDPVGLTELAERLSRLVANPENFSKLPAEFAAVGVRLVYVEAFPGSKLNGASFLLDEDAEKPVIALSGRGKRLDVVLFTLLHEVAHVLLGHVTPERLVIDEDSSTEPAELAADEKAGEWQIPGGLPVPPAAVRRGWIESTAQRIGVHSVVVLGRLQRDKALDYRTALAKGAPTVSSHLERWSHSH</sequence>
<organism evidence="1 2">
    <name type="scientific">Arthrobacter nitrophenolicus</name>
    <dbReference type="NCBI Taxonomy" id="683150"/>
    <lineage>
        <taxon>Bacteria</taxon>
        <taxon>Bacillati</taxon>
        <taxon>Actinomycetota</taxon>
        <taxon>Actinomycetes</taxon>
        <taxon>Micrococcales</taxon>
        <taxon>Micrococcaceae</taxon>
        <taxon>Arthrobacter</taxon>
    </lineage>
</organism>
<gene>
    <name evidence="1" type="ORF">ABIC98_003772</name>
</gene>
<name>A0ACC6TKB2_9MICC</name>
<protein>
    <submittedName>
        <fullName evidence="1">HTH-type transcriptional regulator/antitoxin HigA</fullName>
    </submittedName>
</protein>